<keyword evidence="3 7" id="KW-1133">Transmembrane helix</keyword>
<dbReference type="AlphaFoldDB" id="A0A0L0TE51"/>
<comment type="subcellular location">
    <subcellularLocation>
        <location evidence="1">Membrane</location>
        <topology evidence="1">Multi-pass membrane protein</topology>
    </subcellularLocation>
</comment>
<evidence type="ECO:0000256" key="3">
    <source>
        <dbReference type="ARBA" id="ARBA00022989"/>
    </source>
</evidence>
<feature type="transmembrane region" description="Helical" evidence="7">
    <location>
        <begin position="151"/>
        <end position="171"/>
    </location>
</feature>
<feature type="domain" description="G-protein coupled receptors family 3 profile" evidence="8">
    <location>
        <begin position="1"/>
        <end position="178"/>
    </location>
</feature>
<keyword evidence="10" id="KW-1185">Reference proteome</keyword>
<dbReference type="VEuPathDB" id="FungiDB:AMAG_16966"/>
<dbReference type="Pfam" id="PF00003">
    <property type="entry name" value="7tm_3"/>
    <property type="match status" value="1"/>
</dbReference>
<keyword evidence="2 7" id="KW-0812">Transmembrane</keyword>
<feature type="transmembrane region" description="Helical" evidence="7">
    <location>
        <begin position="119"/>
        <end position="145"/>
    </location>
</feature>
<evidence type="ECO:0000259" key="8">
    <source>
        <dbReference type="PROSITE" id="PS50259"/>
    </source>
</evidence>
<reference evidence="9 10" key="1">
    <citation type="submission" date="2009-11" db="EMBL/GenBank/DDBJ databases">
        <title>Annotation of Allomyces macrogynus ATCC 38327.</title>
        <authorList>
            <consortium name="The Broad Institute Genome Sequencing Platform"/>
            <person name="Russ C."/>
            <person name="Cuomo C."/>
            <person name="Burger G."/>
            <person name="Gray M.W."/>
            <person name="Holland P.W.H."/>
            <person name="King N."/>
            <person name="Lang F.B.F."/>
            <person name="Roger A.J."/>
            <person name="Ruiz-Trillo I."/>
            <person name="Young S.K."/>
            <person name="Zeng Q."/>
            <person name="Gargeya S."/>
            <person name="Fitzgerald M."/>
            <person name="Haas B."/>
            <person name="Abouelleil A."/>
            <person name="Alvarado L."/>
            <person name="Arachchi H.M."/>
            <person name="Berlin A."/>
            <person name="Chapman S.B."/>
            <person name="Gearin G."/>
            <person name="Goldberg J."/>
            <person name="Griggs A."/>
            <person name="Gujja S."/>
            <person name="Hansen M."/>
            <person name="Heiman D."/>
            <person name="Howarth C."/>
            <person name="Larimer J."/>
            <person name="Lui A."/>
            <person name="MacDonald P.J.P."/>
            <person name="McCowen C."/>
            <person name="Montmayeur A."/>
            <person name="Murphy C."/>
            <person name="Neiman D."/>
            <person name="Pearson M."/>
            <person name="Priest M."/>
            <person name="Roberts A."/>
            <person name="Saif S."/>
            <person name="Shea T."/>
            <person name="Sisk P."/>
            <person name="Stolte C."/>
            <person name="Sykes S."/>
            <person name="Wortman J."/>
            <person name="Nusbaum C."/>
            <person name="Birren B."/>
        </authorList>
    </citation>
    <scope>NUCLEOTIDE SEQUENCE [LARGE SCALE GENOMIC DNA]</scope>
    <source>
        <strain evidence="9 10">ATCC 38327</strain>
    </source>
</reference>
<accession>A0A0L0TE51</accession>
<dbReference type="EMBL" id="GG745384">
    <property type="protein sequence ID" value="KNE72864.1"/>
    <property type="molecule type" value="Genomic_DNA"/>
</dbReference>
<proteinExistence type="predicted"/>
<dbReference type="InterPro" id="IPR017978">
    <property type="entry name" value="GPCR_3_C"/>
</dbReference>
<evidence type="ECO:0000256" key="5">
    <source>
        <dbReference type="ARBA" id="ARBA00023180"/>
    </source>
</evidence>
<keyword evidence="5" id="KW-0325">Glycoprotein</keyword>
<dbReference type="GO" id="GO:0004930">
    <property type="term" value="F:G protein-coupled receptor activity"/>
    <property type="evidence" value="ECO:0007669"/>
    <property type="project" value="InterPro"/>
</dbReference>
<evidence type="ECO:0000256" key="6">
    <source>
        <dbReference type="SAM" id="MobiDB-lite"/>
    </source>
</evidence>
<feature type="transmembrane region" description="Helical" evidence="7">
    <location>
        <begin position="35"/>
        <end position="57"/>
    </location>
</feature>
<evidence type="ECO:0000256" key="7">
    <source>
        <dbReference type="SAM" id="Phobius"/>
    </source>
</evidence>
<evidence type="ECO:0000256" key="4">
    <source>
        <dbReference type="ARBA" id="ARBA00023136"/>
    </source>
</evidence>
<protein>
    <recommendedName>
        <fullName evidence="8">G-protein coupled receptors family 3 profile domain-containing protein</fullName>
    </recommendedName>
</protein>
<dbReference type="GO" id="GO:0016020">
    <property type="term" value="C:membrane"/>
    <property type="evidence" value="ECO:0007669"/>
    <property type="project" value="UniProtKB-SubCell"/>
</dbReference>
<feature type="region of interest" description="Disordered" evidence="6">
    <location>
        <begin position="337"/>
        <end position="374"/>
    </location>
</feature>
<feature type="compositionally biased region" description="Gly residues" evidence="6">
    <location>
        <begin position="355"/>
        <end position="370"/>
    </location>
</feature>
<evidence type="ECO:0000313" key="10">
    <source>
        <dbReference type="Proteomes" id="UP000054350"/>
    </source>
</evidence>
<feature type="region of interest" description="Disordered" evidence="6">
    <location>
        <begin position="190"/>
        <end position="215"/>
    </location>
</feature>
<keyword evidence="4 7" id="KW-0472">Membrane</keyword>
<evidence type="ECO:0000256" key="1">
    <source>
        <dbReference type="ARBA" id="ARBA00004141"/>
    </source>
</evidence>
<evidence type="ECO:0000313" key="9">
    <source>
        <dbReference type="EMBL" id="KNE72864.1"/>
    </source>
</evidence>
<feature type="compositionally biased region" description="Basic and acidic residues" evidence="6">
    <location>
        <begin position="190"/>
        <end position="211"/>
    </location>
</feature>
<evidence type="ECO:0000256" key="2">
    <source>
        <dbReference type="ARBA" id="ARBA00022692"/>
    </source>
</evidence>
<dbReference type="PROSITE" id="PS50259">
    <property type="entry name" value="G_PROTEIN_RECEP_F3_4"/>
    <property type="match status" value="1"/>
</dbReference>
<dbReference type="Proteomes" id="UP000054350">
    <property type="component" value="Unassembled WGS sequence"/>
</dbReference>
<sequence>MSLAFASLAIRSYRLYRVFDNRVLAKSQSLGSRSLFARMITIPLIQVALLGVAYAMAPLYAVTDLVNSTKLIWCQATPATSSLNYILYCAAMALTILLFVGLAYLAIKTRGFHTTYSETRWLLFAMNIIAITVTISMPLYALYAAKTVEMFYIRSVGLTGCCLCVLCTLVLRHVVQIPYEETAAMHEAAMDHSMSDQHPHDDDGGGAHESHNSWSDGLEPSAHVLAPAPPKIHVGIYDVRATTGLTTHWTPRTVTVRPLDGLVILSSAPPTAFSPTGLALSTRALLIDPDPHVPDAAWCVALSHAGTPSQYVRFATEADRRAWVEIASAGGAVERGRDWGSVAQPGNGQLAGTTATGGGGAGVATSGGSGSAPNAGGASVLGGAVGTALAVPGGDAAGGTKRGRVRALSAAVRLWGAGATASRTRDAGDAAGSGRSF</sequence>
<dbReference type="OrthoDB" id="5597995at2759"/>
<feature type="transmembrane region" description="Helical" evidence="7">
    <location>
        <begin position="85"/>
        <end position="107"/>
    </location>
</feature>
<organism evidence="9 10">
    <name type="scientific">Allomyces macrogynus (strain ATCC 38327)</name>
    <name type="common">Allomyces javanicus var. macrogynus</name>
    <dbReference type="NCBI Taxonomy" id="578462"/>
    <lineage>
        <taxon>Eukaryota</taxon>
        <taxon>Fungi</taxon>
        <taxon>Fungi incertae sedis</taxon>
        <taxon>Blastocladiomycota</taxon>
        <taxon>Blastocladiomycetes</taxon>
        <taxon>Blastocladiales</taxon>
        <taxon>Blastocladiaceae</taxon>
        <taxon>Allomyces</taxon>
    </lineage>
</organism>
<gene>
    <name evidence="9" type="ORF">AMAG_16966</name>
</gene>
<dbReference type="InterPro" id="IPR050726">
    <property type="entry name" value="mGluR"/>
</dbReference>
<name>A0A0L0TE51_ALLM3</name>
<dbReference type="STRING" id="578462.A0A0L0TE51"/>
<reference evidence="10" key="2">
    <citation type="submission" date="2009-11" db="EMBL/GenBank/DDBJ databases">
        <title>The Genome Sequence of Allomyces macrogynus strain ATCC 38327.</title>
        <authorList>
            <consortium name="The Broad Institute Genome Sequencing Platform"/>
            <person name="Russ C."/>
            <person name="Cuomo C."/>
            <person name="Shea T."/>
            <person name="Young S.K."/>
            <person name="Zeng Q."/>
            <person name="Koehrsen M."/>
            <person name="Haas B."/>
            <person name="Borodovsky M."/>
            <person name="Guigo R."/>
            <person name="Alvarado L."/>
            <person name="Berlin A."/>
            <person name="Borenstein D."/>
            <person name="Chen Z."/>
            <person name="Engels R."/>
            <person name="Freedman E."/>
            <person name="Gellesch M."/>
            <person name="Goldberg J."/>
            <person name="Griggs A."/>
            <person name="Gujja S."/>
            <person name="Heiman D."/>
            <person name="Hepburn T."/>
            <person name="Howarth C."/>
            <person name="Jen D."/>
            <person name="Larson L."/>
            <person name="Lewis B."/>
            <person name="Mehta T."/>
            <person name="Park D."/>
            <person name="Pearson M."/>
            <person name="Roberts A."/>
            <person name="Saif S."/>
            <person name="Shenoy N."/>
            <person name="Sisk P."/>
            <person name="Stolte C."/>
            <person name="Sykes S."/>
            <person name="Walk T."/>
            <person name="White J."/>
            <person name="Yandava C."/>
            <person name="Burger G."/>
            <person name="Gray M.W."/>
            <person name="Holland P.W.H."/>
            <person name="King N."/>
            <person name="Lang F.B.F."/>
            <person name="Roger A.J."/>
            <person name="Ruiz-Trillo I."/>
            <person name="Lander E."/>
            <person name="Nusbaum C."/>
        </authorList>
    </citation>
    <scope>NUCLEOTIDE SEQUENCE [LARGE SCALE GENOMIC DNA]</scope>
    <source>
        <strain evidence="10">ATCC 38327</strain>
    </source>
</reference>
<dbReference type="PANTHER" id="PTHR24060">
    <property type="entry name" value="METABOTROPIC GLUTAMATE RECEPTOR"/>
    <property type="match status" value="1"/>
</dbReference>